<dbReference type="InterPro" id="IPR001853">
    <property type="entry name" value="DSBA-like_thioredoxin_dom"/>
</dbReference>
<dbReference type="SUPFAM" id="SSF52833">
    <property type="entry name" value="Thioredoxin-like"/>
    <property type="match status" value="1"/>
</dbReference>
<proteinExistence type="predicted"/>
<name>A0A7X0DKF8_NOVIT</name>
<evidence type="ECO:0000259" key="1">
    <source>
        <dbReference type="Pfam" id="PF01323"/>
    </source>
</evidence>
<sequence>MTETTFDYFFDPLCGWCYAAAPALRALAASAGPRLTLMPVGLFMGEGARPLSPAFAEYAWTNDQRIQTLTGQPFSEAYRTRLLAAPEIRFDSGPATKTLIFLGKLNRALEPAFLHAIQIRRYQDGADTARPAVLADIATTVAAAAGITVNATALAEQLEDDASLIYDTDRRITTARQLLRLMPGSGVPQLLVHRGEQRHAVSGAALYGGPEALFAHLETLTG</sequence>
<evidence type="ECO:0000313" key="3">
    <source>
        <dbReference type="Proteomes" id="UP000544872"/>
    </source>
</evidence>
<dbReference type="EMBL" id="JACIIX010000001">
    <property type="protein sequence ID" value="MBB6208905.1"/>
    <property type="molecule type" value="Genomic_DNA"/>
</dbReference>
<dbReference type="InterPro" id="IPR036249">
    <property type="entry name" value="Thioredoxin-like_sf"/>
</dbReference>
<feature type="domain" description="DSBA-like thioredoxin" evidence="1">
    <location>
        <begin position="7"/>
        <end position="204"/>
    </location>
</feature>
<keyword evidence="3" id="KW-1185">Reference proteome</keyword>
<gene>
    <name evidence="2" type="ORF">FHS48_000286</name>
</gene>
<organism evidence="2 3">
    <name type="scientific">Novispirillum itersonii</name>
    <name type="common">Aquaspirillum itersonii</name>
    <dbReference type="NCBI Taxonomy" id="189"/>
    <lineage>
        <taxon>Bacteria</taxon>
        <taxon>Pseudomonadati</taxon>
        <taxon>Pseudomonadota</taxon>
        <taxon>Alphaproteobacteria</taxon>
        <taxon>Rhodospirillales</taxon>
        <taxon>Novispirillaceae</taxon>
        <taxon>Novispirillum</taxon>
    </lineage>
</organism>
<evidence type="ECO:0000313" key="2">
    <source>
        <dbReference type="EMBL" id="MBB6208905.1"/>
    </source>
</evidence>
<reference evidence="2 3" key="1">
    <citation type="submission" date="2020-08" db="EMBL/GenBank/DDBJ databases">
        <title>Genomic Encyclopedia of Type Strains, Phase IV (KMG-IV): sequencing the most valuable type-strain genomes for metagenomic binning, comparative biology and taxonomic classification.</title>
        <authorList>
            <person name="Goeker M."/>
        </authorList>
    </citation>
    <scope>NUCLEOTIDE SEQUENCE [LARGE SCALE GENOMIC DNA]</scope>
    <source>
        <strain evidence="2 3">DSM 11590</strain>
    </source>
</reference>
<dbReference type="RefSeq" id="WP_184260501.1">
    <property type="nucleotide sequence ID" value="NZ_JACIIX010000001.1"/>
</dbReference>
<dbReference type="Gene3D" id="3.40.30.10">
    <property type="entry name" value="Glutaredoxin"/>
    <property type="match status" value="1"/>
</dbReference>
<dbReference type="Proteomes" id="UP000544872">
    <property type="component" value="Unassembled WGS sequence"/>
</dbReference>
<comment type="caution">
    <text evidence="2">The sequence shown here is derived from an EMBL/GenBank/DDBJ whole genome shotgun (WGS) entry which is preliminary data.</text>
</comment>
<dbReference type="Pfam" id="PF01323">
    <property type="entry name" value="DSBA"/>
    <property type="match status" value="1"/>
</dbReference>
<protein>
    <recommendedName>
        <fullName evidence="1">DSBA-like thioredoxin domain-containing protein</fullName>
    </recommendedName>
</protein>
<dbReference type="AlphaFoldDB" id="A0A7X0DKF8"/>
<dbReference type="GO" id="GO:0016491">
    <property type="term" value="F:oxidoreductase activity"/>
    <property type="evidence" value="ECO:0007669"/>
    <property type="project" value="InterPro"/>
</dbReference>
<dbReference type="CDD" id="cd03025">
    <property type="entry name" value="DsbA_FrnE_like"/>
    <property type="match status" value="1"/>
</dbReference>
<accession>A0A7X0DKF8</accession>